<evidence type="ECO:0000313" key="2">
    <source>
        <dbReference type="EMBL" id="MDJ1113202.1"/>
    </source>
</evidence>
<dbReference type="Proteomes" id="UP001321481">
    <property type="component" value="Unassembled WGS sequence"/>
</dbReference>
<feature type="region of interest" description="Disordered" evidence="1">
    <location>
        <begin position="101"/>
        <end position="150"/>
    </location>
</feature>
<name>A0ABT6ZAL4_9MICO</name>
<feature type="compositionally biased region" description="Basic and acidic residues" evidence="1">
    <location>
        <begin position="141"/>
        <end position="150"/>
    </location>
</feature>
<gene>
    <name evidence="2" type="ORF">QNI14_01910</name>
</gene>
<dbReference type="RefSeq" id="WP_283714493.1">
    <property type="nucleotide sequence ID" value="NZ_JASJND010000001.1"/>
</dbReference>
<protein>
    <recommendedName>
        <fullName evidence="4">Immunity repressor</fullName>
    </recommendedName>
</protein>
<reference evidence="2 3" key="1">
    <citation type="submission" date="2023-05" db="EMBL/GenBank/DDBJ databases">
        <title>Microbacterium dauci sp.nov., Isolated from Carrot Rhizosphere Soil.</title>
        <authorList>
            <person name="Xiao Z."/>
            <person name="Zheng J."/>
        </authorList>
    </citation>
    <scope>NUCLEOTIDE SEQUENCE [LARGE SCALE GENOMIC DNA]</scope>
    <source>
        <strain evidence="2 3">LX3-4</strain>
    </source>
</reference>
<sequence length="150" mass="16144">MTETRWWNYVQLVAGVVQAKDIADVVGIDKSNVTRWKQGSRPAVEFVLKFARSYGRPVVEALAEAGFITDAEAGVREVKIGVAELTDLELARELLARVERSASSSNVVRGQFGGVGSSADDEPGVKQPPAKQRTAARKGVRKADAAPHAE</sequence>
<proteinExistence type="predicted"/>
<evidence type="ECO:0008006" key="4">
    <source>
        <dbReference type="Google" id="ProtNLM"/>
    </source>
</evidence>
<evidence type="ECO:0000256" key="1">
    <source>
        <dbReference type="SAM" id="MobiDB-lite"/>
    </source>
</evidence>
<accession>A0ABT6ZAL4</accession>
<comment type="caution">
    <text evidence="2">The sequence shown here is derived from an EMBL/GenBank/DDBJ whole genome shotgun (WGS) entry which is preliminary data.</text>
</comment>
<evidence type="ECO:0000313" key="3">
    <source>
        <dbReference type="Proteomes" id="UP001321481"/>
    </source>
</evidence>
<keyword evidence="3" id="KW-1185">Reference proteome</keyword>
<organism evidence="2 3">
    <name type="scientific">Microbacterium dauci</name>
    <dbReference type="NCBI Taxonomy" id="3048008"/>
    <lineage>
        <taxon>Bacteria</taxon>
        <taxon>Bacillati</taxon>
        <taxon>Actinomycetota</taxon>
        <taxon>Actinomycetes</taxon>
        <taxon>Micrococcales</taxon>
        <taxon>Microbacteriaceae</taxon>
        <taxon>Microbacterium</taxon>
    </lineage>
</organism>
<dbReference type="EMBL" id="JASJND010000001">
    <property type="protein sequence ID" value="MDJ1113202.1"/>
    <property type="molecule type" value="Genomic_DNA"/>
</dbReference>